<dbReference type="GO" id="GO:0006552">
    <property type="term" value="P:L-leucine catabolic process"/>
    <property type="evidence" value="ECO:0007669"/>
    <property type="project" value="TreeGrafter"/>
</dbReference>
<evidence type="ECO:0000313" key="6">
    <source>
        <dbReference type="Proteomes" id="UP000239724"/>
    </source>
</evidence>
<evidence type="ECO:0000259" key="3">
    <source>
        <dbReference type="PROSITE" id="PS50980"/>
    </source>
</evidence>
<dbReference type="PROSITE" id="PS50989">
    <property type="entry name" value="COA_CT_CTER"/>
    <property type="match status" value="1"/>
</dbReference>
<dbReference type="Gene3D" id="3.90.226.10">
    <property type="entry name" value="2-enoyl-CoA Hydratase, Chain A, domain 1"/>
    <property type="match status" value="2"/>
</dbReference>
<dbReference type="RefSeq" id="WP_104516965.1">
    <property type="nucleotide sequence ID" value="NZ_NHRY01000031.1"/>
</dbReference>
<evidence type="ECO:0000256" key="1">
    <source>
        <dbReference type="ARBA" id="ARBA00006102"/>
    </source>
</evidence>
<dbReference type="GO" id="GO:0004485">
    <property type="term" value="F:methylcrotonoyl-CoA carboxylase activity"/>
    <property type="evidence" value="ECO:0007669"/>
    <property type="project" value="TreeGrafter"/>
</dbReference>
<dbReference type="SUPFAM" id="SSF52096">
    <property type="entry name" value="ClpP/crotonase"/>
    <property type="match status" value="2"/>
</dbReference>
<keyword evidence="6" id="KW-1185">Reference proteome</keyword>
<feature type="domain" description="CoA carboxyltransferase N-terminal" evidence="3">
    <location>
        <begin position="22"/>
        <end position="278"/>
    </location>
</feature>
<feature type="domain" description="CoA carboxyltransferase C-terminal" evidence="4">
    <location>
        <begin position="281"/>
        <end position="522"/>
    </location>
</feature>
<organism evidence="5 6">
    <name type="scientific">Rhodopila globiformis</name>
    <name type="common">Rhodopseudomonas globiformis</name>
    <dbReference type="NCBI Taxonomy" id="1071"/>
    <lineage>
        <taxon>Bacteria</taxon>
        <taxon>Pseudomonadati</taxon>
        <taxon>Pseudomonadota</taxon>
        <taxon>Alphaproteobacteria</taxon>
        <taxon>Acetobacterales</taxon>
        <taxon>Acetobacteraceae</taxon>
        <taxon>Rhodopila</taxon>
    </lineage>
</organism>
<dbReference type="PANTHER" id="PTHR22855">
    <property type="entry name" value="ACETYL, PROPIONYL, PYRUVATE, AND GLUTACONYL CARBOXYLASE-RELATED"/>
    <property type="match status" value="1"/>
</dbReference>
<comment type="caution">
    <text evidence="5">The sequence shown here is derived from an EMBL/GenBank/DDBJ whole genome shotgun (WGS) entry which is preliminary data.</text>
</comment>
<dbReference type="Proteomes" id="UP000239724">
    <property type="component" value="Unassembled WGS sequence"/>
</dbReference>
<reference evidence="5 6" key="1">
    <citation type="journal article" date="2018" name="Arch. Microbiol.">
        <title>New insights into the metabolic potential of the phototrophic purple bacterium Rhodopila globiformis DSM 161(T) from its draft genome sequence and evidence for a vanadium-dependent nitrogenase.</title>
        <authorList>
            <person name="Imhoff J.F."/>
            <person name="Rahn T."/>
            <person name="Kunzel S."/>
            <person name="Neulinger S.C."/>
        </authorList>
    </citation>
    <scope>NUCLEOTIDE SEQUENCE [LARGE SCALE GENOMIC DNA]</scope>
    <source>
        <strain evidence="5 6">DSM 161</strain>
    </source>
</reference>
<dbReference type="InterPro" id="IPR011763">
    <property type="entry name" value="COA_CT_C"/>
</dbReference>
<protein>
    <submittedName>
        <fullName evidence="5">Methylcrotonoyl-CoA carboxylase</fullName>
    </submittedName>
</protein>
<dbReference type="GO" id="GO:1905202">
    <property type="term" value="C:methylcrotonoyl-CoA carboxylase complex"/>
    <property type="evidence" value="ECO:0007669"/>
    <property type="project" value="TreeGrafter"/>
</dbReference>
<accession>A0A2S6NNY3</accession>
<dbReference type="EMBL" id="NHRY01000031">
    <property type="protein sequence ID" value="PPQ39766.1"/>
    <property type="molecule type" value="Genomic_DNA"/>
</dbReference>
<evidence type="ECO:0000259" key="4">
    <source>
        <dbReference type="PROSITE" id="PS50989"/>
    </source>
</evidence>
<comment type="pathway">
    <text evidence="2">Amino-acid degradation; L-leucine degradation.</text>
</comment>
<dbReference type="Pfam" id="PF01039">
    <property type="entry name" value="Carboxyl_trans"/>
    <property type="match status" value="1"/>
</dbReference>
<name>A0A2S6NNY3_RHOGL</name>
<dbReference type="FunFam" id="3.90.226.10:FF:000007">
    <property type="entry name" value="Methylcrotonoyl-CoA carboxylase subunit beta"/>
    <property type="match status" value="1"/>
</dbReference>
<dbReference type="InterPro" id="IPR029045">
    <property type="entry name" value="ClpP/crotonase-like_dom_sf"/>
</dbReference>
<comment type="similarity">
    <text evidence="1">Belongs to the AccD/PCCB family.</text>
</comment>
<dbReference type="InterPro" id="IPR034733">
    <property type="entry name" value="AcCoA_carboxyl_beta"/>
</dbReference>
<gene>
    <name evidence="5" type="ORF">CCS01_00925</name>
</gene>
<proteinExistence type="inferred from homology"/>
<evidence type="ECO:0000313" key="5">
    <source>
        <dbReference type="EMBL" id="PPQ39766.1"/>
    </source>
</evidence>
<dbReference type="OrthoDB" id="9803706at2"/>
<dbReference type="PANTHER" id="PTHR22855:SF13">
    <property type="entry name" value="METHYLCROTONOYL-COA CARBOXYLASE BETA CHAIN, MITOCHONDRIAL"/>
    <property type="match status" value="1"/>
</dbReference>
<dbReference type="AlphaFoldDB" id="A0A2S6NNY3"/>
<sequence>MTTIRSDISLRSPDFAANAAVMRGLAADLRDKIATIAQGGGASARERHKSRGKLLPRERVAALIDPGSPFLEFSQLAAYGLYGGEVPSAGIVTGIGRVSGRECVIVANDATVKGGTYFPMTVKKHLRAQEIARRNNLPCVYLVDSGGAFLPMQDEIFPDREHFGRIFFNQANMSAEGIPQIAVVMGSCTAGGAYVPAMSDESIIVRRQGTIFLGGPPLVQAATGEIVSAEDLGGADVHARTSGVVDHYARNDHHALSICRRIVAGLNRGKAVGLDVRKPEPPKYDPAELYGVVPADVRAPYDVREVIARIVDGSVFDEFKRLYGTTLVCGFAHLYGYPVGIVANNGILFSESSLKGAHFIELCSQRNIPLIFLQNITGFMVGRKYESGGIAKDGAKLVTAVSTTAVPKLTLIIGGSYGAGNYGMCGRAYDPRFLFMWPNARISVMGGEQAAGVLATVRSGSADWTPEQEEAFKQPIREQYETQGHPYYASARLWDDGIIDPADSRRVLGLSLSAALNKPRADTRFGVFRM</sequence>
<dbReference type="InterPro" id="IPR011762">
    <property type="entry name" value="COA_CT_N"/>
</dbReference>
<dbReference type="InterPro" id="IPR045190">
    <property type="entry name" value="MCCB/AccD1-like"/>
</dbReference>
<evidence type="ECO:0000256" key="2">
    <source>
        <dbReference type="ARBA" id="ARBA00046317"/>
    </source>
</evidence>
<dbReference type="FunFam" id="3.90.226.10:FF:000004">
    <property type="entry name" value="Methylcrotonoyl-CoA carboxylase beta chain"/>
    <property type="match status" value="1"/>
</dbReference>
<dbReference type="PROSITE" id="PS50980">
    <property type="entry name" value="COA_CT_NTER"/>
    <property type="match status" value="1"/>
</dbReference>